<dbReference type="InterPro" id="IPR018865">
    <property type="entry name" value="STK19-like"/>
</dbReference>
<dbReference type="PANTHER" id="PTHR15243">
    <property type="entry name" value="SERINE/THREONINE-PROTEIN KINASE 19"/>
    <property type="match status" value="1"/>
</dbReference>
<gene>
    <name evidence="3" type="ORF">CLAU1311_LOCUS5716</name>
</gene>
<dbReference type="EMBL" id="HBHU01008782">
    <property type="protein sequence ID" value="CAE0022066.1"/>
    <property type="molecule type" value="Transcribed_RNA"/>
</dbReference>
<evidence type="ECO:0000256" key="2">
    <source>
        <dbReference type="SAM" id="MobiDB-lite"/>
    </source>
</evidence>
<sequence>MPRKRALDGALLSVKSRARVAKLETRGLDAGEVLPAARGSEESIGLPDESPTDGEATATGLDNGGAEDDFALADVPSDTLAAVMMLRNKFPPSVPMCPLALKTHIYSVVNDRTAVDRQLEELNRNNKVQIIKLASNRNDYGVALWEDYASAVCACGEDRRALSGGEEGIKGASELFGWFLDSLVARISHCYVTDFQMERELRAFLASVEGADPNAYDEHITLLIRSGLLTRRTSVHGGYWISVPNVGIFVKSLNTGRKRLLGIVRRRKRGEMLQWDLEKVKLPKTTLGMPFHLRDALGSGVFEQIETTCGPLLRLANKKQSEDM</sequence>
<name>A0A7S2Z426_9CHLO</name>
<organism evidence="3">
    <name type="scientific">Chloropicon laureae</name>
    <dbReference type="NCBI Taxonomy" id="464258"/>
    <lineage>
        <taxon>Eukaryota</taxon>
        <taxon>Viridiplantae</taxon>
        <taxon>Chlorophyta</taxon>
        <taxon>Chloropicophyceae</taxon>
        <taxon>Chloropicales</taxon>
        <taxon>Chloropicaceae</taxon>
        <taxon>Chloropicon</taxon>
    </lineage>
</organism>
<dbReference type="AlphaFoldDB" id="A0A7S2Z426"/>
<feature type="region of interest" description="Disordered" evidence="2">
    <location>
        <begin position="30"/>
        <end position="68"/>
    </location>
</feature>
<evidence type="ECO:0000256" key="1">
    <source>
        <dbReference type="ARBA" id="ARBA00093458"/>
    </source>
</evidence>
<comment type="similarity">
    <text evidence="1">Belongs to the STK19 family.</text>
</comment>
<accession>A0A7S2Z426</accession>
<proteinExistence type="inferred from homology"/>
<dbReference type="Pfam" id="PF10494">
    <property type="entry name" value="Stk19"/>
    <property type="match status" value="1"/>
</dbReference>
<reference evidence="3" key="1">
    <citation type="submission" date="2021-01" db="EMBL/GenBank/DDBJ databases">
        <authorList>
            <person name="Corre E."/>
            <person name="Pelletier E."/>
            <person name="Niang G."/>
            <person name="Scheremetjew M."/>
            <person name="Finn R."/>
            <person name="Kale V."/>
            <person name="Holt S."/>
            <person name="Cochrane G."/>
            <person name="Meng A."/>
            <person name="Brown T."/>
            <person name="Cohen L."/>
        </authorList>
    </citation>
    <scope>NUCLEOTIDE SEQUENCE</scope>
    <source>
        <strain evidence="3">RCC856</strain>
    </source>
</reference>
<evidence type="ECO:0000313" key="3">
    <source>
        <dbReference type="EMBL" id="CAE0022066.1"/>
    </source>
</evidence>
<dbReference type="PANTHER" id="PTHR15243:SF0">
    <property type="entry name" value="SERINE_THREONINE-PROTEIN KINASE 19"/>
    <property type="match status" value="1"/>
</dbReference>
<protein>
    <recommendedName>
        <fullName evidence="4">Serine/threonine-protein kinase 19</fullName>
    </recommendedName>
</protein>
<evidence type="ECO:0008006" key="4">
    <source>
        <dbReference type="Google" id="ProtNLM"/>
    </source>
</evidence>